<sequence length="185" mass="20650">MEEVAGVTTWKNVLLMSSSFSLLTLVHHPRSLHTVTAQMSNLLLLPSLPLTTSPNRFQTFSSACPLQFQCRFSLSLLSPFRSHARRREPSLRVLDSSSEAITNEGLKEVAKDGGVEDQSVGITDEEYPSGEFDFKPVTGWRSFLVKLKMLVAFPWERVRKGSVLTMKLRGQVTVSILSLLLVGRN</sequence>
<proteinExistence type="predicted"/>
<protein>
    <submittedName>
        <fullName evidence="1">Uncharacterized protein</fullName>
    </submittedName>
</protein>
<gene>
    <name evidence="1" type="ORF">V8G54_008542</name>
</gene>
<evidence type="ECO:0000313" key="1">
    <source>
        <dbReference type="EMBL" id="WVZ21220.1"/>
    </source>
</evidence>
<organism evidence="1 2">
    <name type="scientific">Vigna mungo</name>
    <name type="common">Black gram</name>
    <name type="synonym">Phaseolus mungo</name>
    <dbReference type="NCBI Taxonomy" id="3915"/>
    <lineage>
        <taxon>Eukaryota</taxon>
        <taxon>Viridiplantae</taxon>
        <taxon>Streptophyta</taxon>
        <taxon>Embryophyta</taxon>
        <taxon>Tracheophyta</taxon>
        <taxon>Spermatophyta</taxon>
        <taxon>Magnoliopsida</taxon>
        <taxon>eudicotyledons</taxon>
        <taxon>Gunneridae</taxon>
        <taxon>Pentapetalae</taxon>
        <taxon>rosids</taxon>
        <taxon>fabids</taxon>
        <taxon>Fabales</taxon>
        <taxon>Fabaceae</taxon>
        <taxon>Papilionoideae</taxon>
        <taxon>50 kb inversion clade</taxon>
        <taxon>NPAAA clade</taxon>
        <taxon>indigoferoid/millettioid clade</taxon>
        <taxon>Phaseoleae</taxon>
        <taxon>Vigna</taxon>
    </lineage>
</organism>
<dbReference type="EMBL" id="CP144699">
    <property type="protein sequence ID" value="WVZ21220.1"/>
    <property type="molecule type" value="Genomic_DNA"/>
</dbReference>
<evidence type="ECO:0000313" key="2">
    <source>
        <dbReference type="Proteomes" id="UP001374535"/>
    </source>
</evidence>
<reference evidence="1 2" key="1">
    <citation type="journal article" date="2023" name="Life. Sci Alliance">
        <title>Evolutionary insights into 3D genome organization and epigenetic landscape of Vigna mungo.</title>
        <authorList>
            <person name="Junaid A."/>
            <person name="Singh B."/>
            <person name="Bhatia S."/>
        </authorList>
    </citation>
    <scope>NUCLEOTIDE SEQUENCE [LARGE SCALE GENOMIC DNA]</scope>
    <source>
        <strain evidence="1">Urdbean</strain>
    </source>
</reference>
<dbReference type="AlphaFoldDB" id="A0AAQ3P5C5"/>
<name>A0AAQ3P5C5_VIGMU</name>
<accession>A0AAQ3P5C5</accession>
<dbReference type="Proteomes" id="UP001374535">
    <property type="component" value="Chromosome 2"/>
</dbReference>
<keyword evidence="2" id="KW-1185">Reference proteome</keyword>